<dbReference type="Proteomes" id="UP000199169">
    <property type="component" value="Unassembled WGS sequence"/>
</dbReference>
<comment type="subcellular location">
    <subcellularLocation>
        <location evidence="1">Cytoplasm</location>
        <location evidence="1">Nucleoid</location>
    </subcellularLocation>
</comment>
<accession>A0A1A8XUP4</accession>
<dbReference type="STRING" id="1860102.ACCAA_630016"/>
<feature type="domain" description="DNA-binding protein H-NS-like C-terminal" evidence="6">
    <location>
        <begin position="61"/>
        <end position="105"/>
    </location>
</feature>
<dbReference type="Pfam" id="PF00816">
    <property type="entry name" value="Histone_HNS"/>
    <property type="match status" value="1"/>
</dbReference>
<feature type="region of interest" description="Disordered" evidence="5">
    <location>
        <begin position="62"/>
        <end position="93"/>
    </location>
</feature>
<evidence type="ECO:0000256" key="5">
    <source>
        <dbReference type="SAM" id="MobiDB-lite"/>
    </source>
</evidence>
<dbReference type="PANTHER" id="PTHR38097:SF2">
    <property type="entry name" value="DNA-BINDING PROTEIN STPA"/>
    <property type="match status" value="1"/>
</dbReference>
<gene>
    <name evidence="7" type="ORF">ACCAA_630016</name>
</gene>
<keyword evidence="4" id="KW-0238">DNA-binding</keyword>
<dbReference type="GO" id="GO:0009295">
    <property type="term" value="C:nucleoid"/>
    <property type="evidence" value="ECO:0007669"/>
    <property type="project" value="UniProtKB-SubCell"/>
</dbReference>
<evidence type="ECO:0000256" key="3">
    <source>
        <dbReference type="ARBA" id="ARBA00022490"/>
    </source>
</evidence>
<dbReference type="AlphaFoldDB" id="A0A1A8XUP4"/>
<dbReference type="SMART" id="SM00528">
    <property type="entry name" value="HNS"/>
    <property type="match status" value="1"/>
</dbReference>
<evidence type="ECO:0000313" key="8">
    <source>
        <dbReference type="Proteomes" id="UP000199169"/>
    </source>
</evidence>
<name>A0A1A8XUP4_9PROT</name>
<dbReference type="GO" id="GO:0003677">
    <property type="term" value="F:DNA binding"/>
    <property type="evidence" value="ECO:0007669"/>
    <property type="project" value="UniProtKB-KW"/>
</dbReference>
<sequence length="108" mass="11969">MATYRELLAQRAELEKKIEETRSLELADAIARTKELIAEYGLTATDCGFRLGSAPAAMAAGKPRSTVPVKYRGPNGETWSGRGKAPNWLTSLETQQGRDRDEFLVNRL</sequence>
<proteinExistence type="inferred from homology"/>
<dbReference type="EMBL" id="FLQX01000142">
    <property type="protein sequence ID" value="SBT08775.1"/>
    <property type="molecule type" value="Genomic_DNA"/>
</dbReference>
<dbReference type="SUPFAM" id="SSF81273">
    <property type="entry name" value="H-NS histone-like proteins"/>
    <property type="match status" value="1"/>
</dbReference>
<keyword evidence="8" id="KW-1185">Reference proteome</keyword>
<evidence type="ECO:0000256" key="1">
    <source>
        <dbReference type="ARBA" id="ARBA00004453"/>
    </source>
</evidence>
<comment type="similarity">
    <text evidence="2">Belongs to the histone-like protein H-NS family.</text>
</comment>
<evidence type="ECO:0000256" key="2">
    <source>
        <dbReference type="ARBA" id="ARBA00010610"/>
    </source>
</evidence>
<evidence type="ECO:0000256" key="4">
    <source>
        <dbReference type="ARBA" id="ARBA00023125"/>
    </source>
</evidence>
<organism evidence="7 8">
    <name type="scientific">Candidatus Accumulibacter aalborgensis</name>
    <dbReference type="NCBI Taxonomy" id="1860102"/>
    <lineage>
        <taxon>Bacteria</taxon>
        <taxon>Pseudomonadati</taxon>
        <taxon>Pseudomonadota</taxon>
        <taxon>Betaproteobacteria</taxon>
        <taxon>Candidatus Accumulibacter</taxon>
    </lineage>
</organism>
<dbReference type="Gene3D" id="4.10.430.10">
    <property type="entry name" value="Histone-like protein H-NS, C-terminal domain"/>
    <property type="match status" value="1"/>
</dbReference>
<protein>
    <submittedName>
        <fullName evidence="7">Histone family protein nucleoid-structuring protein H-NS</fullName>
    </submittedName>
</protein>
<evidence type="ECO:0000313" key="7">
    <source>
        <dbReference type="EMBL" id="SBT08775.1"/>
    </source>
</evidence>
<keyword evidence="3" id="KW-0963">Cytoplasm</keyword>
<dbReference type="InterPro" id="IPR037150">
    <property type="entry name" value="H-NS_C_dom_sf"/>
</dbReference>
<reference evidence="7 8" key="1">
    <citation type="submission" date="2016-06" db="EMBL/GenBank/DDBJ databases">
        <authorList>
            <person name="Kjaerup R.B."/>
            <person name="Dalgaard T.S."/>
            <person name="Juul-Madsen H.R."/>
        </authorList>
    </citation>
    <scope>NUCLEOTIDE SEQUENCE [LARGE SCALE GENOMIC DNA]</scope>
    <source>
        <strain evidence="7">3</strain>
    </source>
</reference>
<evidence type="ECO:0000259" key="6">
    <source>
        <dbReference type="SMART" id="SM00528"/>
    </source>
</evidence>
<dbReference type="InterPro" id="IPR027444">
    <property type="entry name" value="H-NS_C_dom"/>
</dbReference>
<dbReference type="PANTHER" id="PTHR38097">
    <property type="match status" value="1"/>
</dbReference>